<evidence type="ECO:0008006" key="5">
    <source>
        <dbReference type="Google" id="ProtNLM"/>
    </source>
</evidence>
<keyword evidence="2" id="KW-0472">Membrane</keyword>
<protein>
    <recommendedName>
        <fullName evidence="5">Glycoside hydrolase family 57 N-terminal domain-containing protein</fullName>
    </recommendedName>
</protein>
<keyword evidence="1" id="KW-0175">Coiled coil</keyword>
<evidence type="ECO:0000313" key="4">
    <source>
        <dbReference type="Proteomes" id="UP001529235"/>
    </source>
</evidence>
<dbReference type="AlphaFoldDB" id="A0ABD4Z721"/>
<feature type="coiled-coil region" evidence="1">
    <location>
        <begin position="243"/>
        <end position="270"/>
    </location>
</feature>
<feature type="transmembrane region" description="Helical" evidence="2">
    <location>
        <begin position="997"/>
        <end position="1019"/>
    </location>
</feature>
<keyword evidence="2" id="KW-1133">Transmembrane helix</keyword>
<evidence type="ECO:0000256" key="2">
    <source>
        <dbReference type="SAM" id="Phobius"/>
    </source>
</evidence>
<sequence length="1022" mass="112393">MRKCMYSCIGFVFVLLLLISTTLSMLSNLLLVHASTEGVKLFRTPLDVCSSQPVLVFAYAPNAKTVELEVSVTIKVETNFTELALKLLQPVTVTYKVPAIPLPWEIGWYMAYIPGLPSKTIVFTTRLLLRTVAVRLAIGSSVLYKLVVDGVAVASDSYTVKEFELARRLPPLVYAFLYDVLKDPSIVADTFGLGPRGWVVGGGENVKILVVAFDESDRPGTQFEYRVDEGSWFSVSAVKSNLMSSVENIVNEVNNAIESIENVARSYKQDLTLPRAKLTISILEATIPPQNPGTYVMFRAVARDVDGNVATSPIGFYYVANKNSDTRVLVIDPHVWLWLFKENLANFEAVVKANMDYSIPDEVSTPVKRVANFSRIAKQGLVLFHHWEYLGKYYNIYIAWPKSDLVKVLSIFRPNVVILSSLGLGVSRGGVWNWDLRDIVVDGKPLLDHIISYVKQNHAGVIATHSTLSDEIVWLDCEVRIKLGARGHVGYDISDVDISNEKTVAALLGMPELAIWEFARDKIAETICNLSKAFSSQPQVAAALKIAAIAIGSTPLQVPHVPWNGTLRTTPEARDLGWDIPEVFDVEIPVLLNEFGFKAYTEVGWQLAFPRVLAYVAWDSTSKAREIYARVRDRLGLLYENISVGVVRAQDIGMYLDRAIDRDLRRFYKVLSSAHIRGTVINISMPIPEIGKNLSVVIDIGEKALSNILMRFPTRVVALSPNGLAGIIVHDKYWDPNGYRAVYFSFEVEAGKGAVVEKLLMNSVEWVKKWRYLNVTELLGGLVRVSKDVANRFRDAASKTPGKEVLSKALMLNEEGASEIELNLAPGVLHLVIAHPTTENISINVVRGLAEIINISKEDLHITHAIIRIRSGGTIAVSLRAGSLTSLNSAYVLAKHEEMATPTITTTQTQTVTTTITTTTTVTIATTITLPTTVTITTTTTTATTLTTTKTITTTVVETTTATAPTTLTYTTTVPTTKTISITTTTPTTVYAETINWGVTAATTAIAVAIAATAIYFILKKR</sequence>
<gene>
    <name evidence="3" type="ORF">QPL79_00895</name>
</gene>
<keyword evidence="4" id="KW-1185">Reference proteome</keyword>
<dbReference type="RefSeq" id="WP_285272901.1">
    <property type="nucleotide sequence ID" value="NZ_JASNVW010000001.1"/>
</dbReference>
<dbReference type="EMBL" id="JASNVW010000001">
    <property type="protein sequence ID" value="MDK6027923.1"/>
    <property type="molecule type" value="Genomic_DNA"/>
</dbReference>
<accession>A0ABD4Z721</accession>
<reference evidence="3 4" key="1">
    <citation type="submission" date="2023-05" db="EMBL/GenBank/DDBJ databases">
        <title>A new hyperthermophilic archaea 'Ignisphaera cupida' sp. nov. and description of the family 'Ignisphaeraceae' fam. nov.</title>
        <authorList>
            <person name="Podosokorskaya O.A."/>
            <person name="Elcheninov A.G."/>
            <person name="Klukina A."/>
            <person name="Merkel A.Y."/>
        </authorList>
    </citation>
    <scope>NUCLEOTIDE SEQUENCE [LARGE SCALE GENOMIC DNA]</scope>
    <source>
        <strain evidence="3 4">4213-co</strain>
    </source>
</reference>
<name>A0ABD4Z721_9CREN</name>
<evidence type="ECO:0000313" key="3">
    <source>
        <dbReference type="EMBL" id="MDK6027923.1"/>
    </source>
</evidence>
<organism evidence="3 4">
    <name type="scientific">Ignisphaera cupida</name>
    <dbReference type="NCBI Taxonomy" id="3050454"/>
    <lineage>
        <taxon>Archaea</taxon>
        <taxon>Thermoproteota</taxon>
        <taxon>Thermoprotei</taxon>
        <taxon>Desulfurococcales</taxon>
        <taxon>Desulfurococcaceae</taxon>
        <taxon>Ignisphaera</taxon>
    </lineage>
</organism>
<proteinExistence type="predicted"/>
<keyword evidence="2" id="KW-0812">Transmembrane</keyword>
<comment type="caution">
    <text evidence="3">The sequence shown here is derived from an EMBL/GenBank/DDBJ whole genome shotgun (WGS) entry which is preliminary data.</text>
</comment>
<dbReference type="Proteomes" id="UP001529235">
    <property type="component" value="Unassembled WGS sequence"/>
</dbReference>
<evidence type="ECO:0000256" key="1">
    <source>
        <dbReference type="SAM" id="Coils"/>
    </source>
</evidence>